<dbReference type="InterPro" id="IPR052165">
    <property type="entry name" value="Membrane_assoc_protease"/>
</dbReference>
<evidence type="ECO:0000256" key="2">
    <source>
        <dbReference type="ARBA" id="ARBA00022692"/>
    </source>
</evidence>
<evidence type="ECO:0000313" key="10">
    <source>
        <dbReference type="Proteomes" id="UP000008825"/>
    </source>
</evidence>
<dbReference type="Pfam" id="PF01957">
    <property type="entry name" value="NfeD"/>
    <property type="match status" value="1"/>
</dbReference>
<dbReference type="InterPro" id="IPR002810">
    <property type="entry name" value="NfeD-like_C"/>
</dbReference>
<dbReference type="PANTHER" id="PTHR33507">
    <property type="entry name" value="INNER MEMBRANE PROTEIN YBBJ"/>
    <property type="match status" value="1"/>
</dbReference>
<dbReference type="Proteomes" id="UP000008825">
    <property type="component" value="Chromosome"/>
</dbReference>
<accession>B5EHM2</accession>
<feature type="domain" description="NfeD integral membrane" evidence="7">
    <location>
        <begin position="239"/>
        <end position="356"/>
    </location>
</feature>
<feature type="transmembrane region" description="Helical" evidence="5">
    <location>
        <begin position="307"/>
        <end position="326"/>
    </location>
</feature>
<dbReference type="GO" id="GO:0006508">
    <property type="term" value="P:proteolysis"/>
    <property type="evidence" value="ECO:0007669"/>
    <property type="project" value="UniProtKB-KW"/>
</dbReference>
<dbReference type="KEGG" id="gbm:Gbem_1213"/>
<dbReference type="InterPro" id="IPR056739">
    <property type="entry name" value="NfeD_membrane"/>
</dbReference>
<keyword evidence="9" id="KW-0645">Protease</keyword>
<feature type="domain" description="NfeD1b N-terminal" evidence="8">
    <location>
        <begin position="27"/>
        <end position="190"/>
    </location>
</feature>
<dbReference type="Pfam" id="PF25145">
    <property type="entry name" value="NfeD1b_N"/>
    <property type="match status" value="1"/>
</dbReference>
<evidence type="ECO:0000256" key="1">
    <source>
        <dbReference type="ARBA" id="ARBA00004141"/>
    </source>
</evidence>
<dbReference type="InterPro" id="IPR012340">
    <property type="entry name" value="NA-bd_OB-fold"/>
</dbReference>
<feature type="transmembrane region" description="Helical" evidence="5">
    <location>
        <begin position="332"/>
        <end position="356"/>
    </location>
</feature>
<organism evidence="9 10">
    <name type="scientific">Citrifermentans bemidjiense (strain ATCC BAA-1014 / DSM 16622 / JCM 12645 / Bem)</name>
    <name type="common">Geobacter bemidjiensis</name>
    <dbReference type="NCBI Taxonomy" id="404380"/>
    <lineage>
        <taxon>Bacteria</taxon>
        <taxon>Pseudomonadati</taxon>
        <taxon>Thermodesulfobacteriota</taxon>
        <taxon>Desulfuromonadia</taxon>
        <taxon>Geobacterales</taxon>
        <taxon>Geobacteraceae</taxon>
        <taxon>Citrifermentans</taxon>
    </lineage>
</organism>
<keyword evidence="3 5" id="KW-1133">Transmembrane helix</keyword>
<dbReference type="AlphaFoldDB" id="B5EHM2"/>
<feature type="domain" description="NfeD-like C-terminal" evidence="6">
    <location>
        <begin position="370"/>
        <end position="424"/>
    </location>
</feature>
<sequence length="439" mass="46967">MKRLLLLALLVLGLVLPMRLFGEQPQVAVISVRGPINPVTSSYLKQSLEAAGKRGDRLLMVELDTPGGLDTAMRDAVQAIFASPVPVAVYVTPSGARAASAGAVIGLSADVLAMAPGTNIGAAHPVGLGGEKPDKVMESKIVNDAEAYVDGIAKKRGRNVELARRMVRDSISLTSEAALQQRVIDLIAADRQELLAKLEGRKVLRGGKEVVLHLSRAKVTSYEMGTRDKILDAISNPDVAYMLMLLGMLGLFFELSNPGVILPGVIGGISLLLSFFALQTLPVNYAGIALILLAIVLFIAEVKVVSYGMLGVGGIVSMVLGSLMLFPSPEPYLRLSWSVIIATVLLTAGFFIVVVAKVVQAHREKPITGVEGMLGEEGVADSDIDQEGRVLVRGEYWNAVSGERILKGEKVRVVEVKGLHLKVETINRKPLTRRTSEEI</sequence>
<dbReference type="FunFam" id="3.90.226.10:FF:000089">
    <property type="entry name" value="Membrane-bound serine protease"/>
    <property type="match status" value="1"/>
</dbReference>
<dbReference type="GO" id="GO:0016020">
    <property type="term" value="C:membrane"/>
    <property type="evidence" value="ECO:0007669"/>
    <property type="project" value="UniProtKB-SubCell"/>
</dbReference>
<reference evidence="9 10" key="1">
    <citation type="submission" date="2008-07" db="EMBL/GenBank/DDBJ databases">
        <title>Complete sequence of Geobacter bemidjiensis BEM.</title>
        <authorList>
            <consortium name="US DOE Joint Genome Institute"/>
            <person name="Lucas S."/>
            <person name="Copeland A."/>
            <person name="Lapidus A."/>
            <person name="Glavina del Rio T."/>
            <person name="Dalin E."/>
            <person name="Tice H."/>
            <person name="Bruce D."/>
            <person name="Goodwin L."/>
            <person name="Pitluck S."/>
            <person name="Kiss H."/>
            <person name="Brettin T."/>
            <person name="Detter J.C."/>
            <person name="Han C."/>
            <person name="Kuske C.R."/>
            <person name="Schmutz J."/>
            <person name="Larimer F."/>
            <person name="Land M."/>
            <person name="Hauser L."/>
            <person name="Kyrpides N."/>
            <person name="Lykidis A."/>
            <person name="Lovley D."/>
            <person name="Richardson P."/>
        </authorList>
    </citation>
    <scope>NUCLEOTIDE SEQUENCE [LARGE SCALE GENOMIC DNA]</scope>
    <source>
        <strain evidence="10">ATCC BAA-1014 / DSM 16622 / JCM 12645 / Bem</strain>
    </source>
</reference>
<reference evidence="9 10" key="2">
    <citation type="journal article" date="2010" name="BMC Genomics">
        <title>The genome of Geobacter bemidjiensis, exemplar for the subsurface clade of Geobacter species that predominate in Fe(III)-reducing subsurface environments.</title>
        <authorList>
            <person name="Aklujkar M."/>
            <person name="Young N.D."/>
            <person name="Holmes D."/>
            <person name="Chavan M."/>
            <person name="Risso C."/>
            <person name="Kiss H.E."/>
            <person name="Han C.S."/>
            <person name="Land M.L."/>
            <person name="Lovley D.R."/>
        </authorList>
    </citation>
    <scope>NUCLEOTIDE SEQUENCE [LARGE SCALE GENOMIC DNA]</scope>
    <source>
        <strain evidence="10">ATCC BAA-1014 / DSM 16622 / JCM 12645 / Bem</strain>
    </source>
</reference>
<evidence type="ECO:0000259" key="8">
    <source>
        <dbReference type="Pfam" id="PF25145"/>
    </source>
</evidence>
<dbReference type="PANTHER" id="PTHR33507:SF4">
    <property type="entry name" value="NODULATION COMPETITIVENESS PROTEIN NFED"/>
    <property type="match status" value="1"/>
</dbReference>
<dbReference type="InterPro" id="IPR029045">
    <property type="entry name" value="ClpP/crotonase-like_dom_sf"/>
</dbReference>
<feature type="transmembrane region" description="Helical" evidence="5">
    <location>
        <begin position="283"/>
        <end position="300"/>
    </location>
</feature>
<dbReference type="Gene3D" id="3.90.226.10">
    <property type="entry name" value="2-enoyl-CoA Hydratase, Chain A, domain 1"/>
    <property type="match status" value="1"/>
</dbReference>
<dbReference type="Pfam" id="PF24961">
    <property type="entry name" value="NfeD_membrane"/>
    <property type="match status" value="1"/>
</dbReference>
<dbReference type="HOGENOM" id="CLU_024619_1_0_7"/>
<evidence type="ECO:0000256" key="4">
    <source>
        <dbReference type="ARBA" id="ARBA00023136"/>
    </source>
</evidence>
<keyword evidence="9" id="KW-0378">Hydrolase</keyword>
<evidence type="ECO:0000313" key="9">
    <source>
        <dbReference type="EMBL" id="ACH38232.1"/>
    </source>
</evidence>
<feature type="transmembrane region" description="Helical" evidence="5">
    <location>
        <begin position="239"/>
        <end position="255"/>
    </location>
</feature>
<evidence type="ECO:0000259" key="7">
    <source>
        <dbReference type="Pfam" id="PF24961"/>
    </source>
</evidence>
<dbReference type="SUPFAM" id="SSF141322">
    <property type="entry name" value="NfeD domain-like"/>
    <property type="match status" value="1"/>
</dbReference>
<dbReference type="RefSeq" id="WP_012529645.1">
    <property type="nucleotide sequence ID" value="NC_011146.1"/>
</dbReference>
<dbReference type="InterPro" id="IPR056738">
    <property type="entry name" value="NfeD1b_N"/>
</dbReference>
<dbReference type="eggNOG" id="COG1030">
    <property type="taxonomic scope" value="Bacteria"/>
</dbReference>
<evidence type="ECO:0000256" key="3">
    <source>
        <dbReference type="ARBA" id="ARBA00022989"/>
    </source>
</evidence>
<dbReference type="CDD" id="cd07020">
    <property type="entry name" value="Clp_protease_NfeD_1"/>
    <property type="match status" value="1"/>
</dbReference>
<dbReference type="STRING" id="404380.Gbem_1213"/>
<dbReference type="Gene3D" id="2.40.50.140">
    <property type="entry name" value="Nucleic acid-binding proteins"/>
    <property type="match status" value="1"/>
</dbReference>
<keyword evidence="4 5" id="KW-0472">Membrane</keyword>
<proteinExistence type="predicted"/>
<dbReference type="EMBL" id="CP001124">
    <property type="protein sequence ID" value="ACH38232.1"/>
    <property type="molecule type" value="Genomic_DNA"/>
</dbReference>
<name>B5EHM2_CITBB</name>
<dbReference type="GO" id="GO:0008233">
    <property type="term" value="F:peptidase activity"/>
    <property type="evidence" value="ECO:0007669"/>
    <property type="project" value="UniProtKB-KW"/>
</dbReference>
<gene>
    <name evidence="9" type="primary">nfeD</name>
    <name evidence="9" type="ordered locus">Gbem_1213</name>
</gene>
<protein>
    <submittedName>
        <fullName evidence="9">Membrane-bound serine protease NfeD, long form</fullName>
    </submittedName>
</protein>
<evidence type="ECO:0000256" key="5">
    <source>
        <dbReference type="SAM" id="Phobius"/>
    </source>
</evidence>
<dbReference type="SUPFAM" id="SSF52096">
    <property type="entry name" value="ClpP/crotonase"/>
    <property type="match status" value="1"/>
</dbReference>
<comment type="subcellular location">
    <subcellularLocation>
        <location evidence="1">Membrane</location>
        <topology evidence="1">Multi-pass membrane protein</topology>
    </subcellularLocation>
</comment>
<keyword evidence="10" id="KW-1185">Reference proteome</keyword>
<evidence type="ECO:0000259" key="6">
    <source>
        <dbReference type="Pfam" id="PF01957"/>
    </source>
</evidence>
<keyword evidence="2 5" id="KW-0812">Transmembrane</keyword>